<gene>
    <name evidence="4" type="ORF">SAMN02745752_02574</name>
</gene>
<dbReference type="SUPFAM" id="SSF75704">
    <property type="entry name" value="Mitotic arrest deficient-like 1, Mad1"/>
    <property type="match status" value="1"/>
</dbReference>
<dbReference type="EMBL" id="FPJW01000010">
    <property type="protein sequence ID" value="SFX69977.1"/>
    <property type="molecule type" value="Genomic_DNA"/>
</dbReference>
<feature type="region of interest" description="Disordered" evidence="3">
    <location>
        <begin position="59"/>
        <end position="79"/>
    </location>
</feature>
<evidence type="ECO:0000313" key="5">
    <source>
        <dbReference type="Proteomes" id="UP000182350"/>
    </source>
</evidence>
<keyword evidence="2" id="KW-0717">Septation</keyword>
<dbReference type="GO" id="GO:0000917">
    <property type="term" value="P:division septum assembly"/>
    <property type="evidence" value="ECO:0007669"/>
    <property type="project" value="UniProtKB-KW"/>
</dbReference>
<dbReference type="Proteomes" id="UP000182350">
    <property type="component" value="Unassembled WGS sequence"/>
</dbReference>
<evidence type="ECO:0000256" key="1">
    <source>
        <dbReference type="ARBA" id="ARBA00023054"/>
    </source>
</evidence>
<feature type="compositionally biased region" description="Polar residues" evidence="3">
    <location>
        <begin position="63"/>
        <end position="79"/>
    </location>
</feature>
<evidence type="ECO:0000313" key="4">
    <source>
        <dbReference type="EMBL" id="SFX69977.1"/>
    </source>
</evidence>
<dbReference type="OrthoDB" id="6554593at2"/>
<keyword evidence="1" id="KW-0175">Coiled coil</keyword>
<reference evidence="4 5" key="1">
    <citation type="submission" date="2016-11" db="EMBL/GenBank/DDBJ databases">
        <authorList>
            <person name="Jaros S."/>
            <person name="Januszkiewicz K."/>
            <person name="Wedrychowicz H."/>
        </authorList>
    </citation>
    <scope>NUCLEOTIDE SEQUENCE [LARGE SCALE GENOMIC DNA]</scope>
    <source>
        <strain evidence="4 5">DSM 21637</strain>
    </source>
</reference>
<sequence>MSLELLNQLENKVQTTLESLEMLRLEMDELKQENAALKEEKQAWENKLGQLLDKFSELENLADDSTTSPEQPATSTANW</sequence>
<keyword evidence="5" id="KW-1185">Reference proteome</keyword>
<keyword evidence="2" id="KW-0131">Cell cycle</keyword>
<dbReference type="GO" id="GO:0005737">
    <property type="term" value="C:cytoplasm"/>
    <property type="evidence" value="ECO:0007669"/>
    <property type="project" value="InterPro"/>
</dbReference>
<dbReference type="RefSeq" id="WP_072326903.1">
    <property type="nucleotide sequence ID" value="NZ_FPJW01000010.1"/>
</dbReference>
<dbReference type="GO" id="GO:0043093">
    <property type="term" value="P:FtsZ-dependent cytokinesis"/>
    <property type="evidence" value="ECO:0007669"/>
    <property type="project" value="InterPro"/>
</dbReference>
<organism evidence="4 5">
    <name type="scientific">Marinospirillum alkaliphilum DSM 21637</name>
    <dbReference type="NCBI Taxonomy" id="1122209"/>
    <lineage>
        <taxon>Bacteria</taxon>
        <taxon>Pseudomonadati</taxon>
        <taxon>Pseudomonadota</taxon>
        <taxon>Gammaproteobacteria</taxon>
        <taxon>Oceanospirillales</taxon>
        <taxon>Oceanospirillaceae</taxon>
        <taxon>Marinospirillum</taxon>
    </lineage>
</organism>
<proteinExistence type="predicted"/>
<keyword evidence="4" id="KW-0132">Cell division</keyword>
<dbReference type="AlphaFoldDB" id="A0A1K1Z712"/>
<dbReference type="STRING" id="1122209.SAMN02745752_02574"/>
<evidence type="ECO:0000256" key="2">
    <source>
        <dbReference type="ARBA" id="ARBA00023210"/>
    </source>
</evidence>
<name>A0A1K1Z712_9GAMM</name>
<evidence type="ECO:0000256" key="3">
    <source>
        <dbReference type="SAM" id="MobiDB-lite"/>
    </source>
</evidence>
<accession>A0A1K1Z712</accession>
<dbReference type="InterPro" id="IPR009252">
    <property type="entry name" value="Cell_div_ZapB"/>
</dbReference>
<dbReference type="Gene3D" id="1.20.5.340">
    <property type="match status" value="1"/>
</dbReference>
<dbReference type="Pfam" id="PF06005">
    <property type="entry name" value="ZapB"/>
    <property type="match status" value="1"/>
</dbReference>
<protein>
    <submittedName>
        <fullName evidence="4">Cell division protein ZapB</fullName>
    </submittedName>
</protein>